<accession>A0A372LBL7</accession>
<reference evidence="3 4" key="1">
    <citation type="submission" date="2018-08" db="EMBL/GenBank/DDBJ databases">
        <title>Bacillus chawlae sp. nov., Bacillus glennii sp. nov., and Bacillus saganii sp. nov. Isolated from the Vehicle Assembly Building at Kennedy Space Center where the Viking Spacecraft were Assembled.</title>
        <authorList>
            <person name="Seuylemezian A."/>
            <person name="Vaishampayan P."/>
        </authorList>
    </citation>
    <scope>NUCLEOTIDE SEQUENCE [LARGE SCALE GENOMIC DNA]</scope>
    <source>
        <strain evidence="3 4">V44-8</strain>
    </source>
</reference>
<dbReference type="RefSeq" id="WP_117322664.1">
    <property type="nucleotide sequence ID" value="NZ_QVTD01000006.1"/>
</dbReference>
<dbReference type="EMBL" id="QVTD01000006">
    <property type="protein sequence ID" value="RFU63294.1"/>
    <property type="molecule type" value="Genomic_DNA"/>
</dbReference>
<organism evidence="3 4">
    <name type="scientific">Peribacillus glennii</name>
    <dbReference type="NCBI Taxonomy" id="2303991"/>
    <lineage>
        <taxon>Bacteria</taxon>
        <taxon>Bacillati</taxon>
        <taxon>Bacillota</taxon>
        <taxon>Bacilli</taxon>
        <taxon>Bacillales</taxon>
        <taxon>Bacillaceae</taxon>
        <taxon>Peribacillus</taxon>
    </lineage>
</organism>
<comment type="caution">
    <text evidence="3">The sequence shown here is derived from an EMBL/GenBank/DDBJ whole genome shotgun (WGS) entry which is preliminary data.</text>
</comment>
<dbReference type="InterPro" id="IPR057666">
    <property type="entry name" value="DrpA_SLOG"/>
</dbReference>
<protein>
    <submittedName>
        <fullName evidence="3">DNA-protecting protein DprA</fullName>
    </submittedName>
</protein>
<dbReference type="Gene3D" id="3.40.50.450">
    <property type="match status" value="1"/>
</dbReference>
<dbReference type="AlphaFoldDB" id="A0A372LBL7"/>
<evidence type="ECO:0000259" key="2">
    <source>
        <dbReference type="Pfam" id="PF02481"/>
    </source>
</evidence>
<dbReference type="GO" id="GO:0009294">
    <property type="term" value="P:DNA-mediated transformation"/>
    <property type="evidence" value="ECO:0007669"/>
    <property type="project" value="InterPro"/>
</dbReference>
<evidence type="ECO:0000313" key="4">
    <source>
        <dbReference type="Proteomes" id="UP000262939"/>
    </source>
</evidence>
<dbReference type="OrthoDB" id="9785707at2"/>
<dbReference type="SUPFAM" id="SSF102405">
    <property type="entry name" value="MCP/YpsA-like"/>
    <property type="match status" value="1"/>
</dbReference>
<proteinExistence type="inferred from homology"/>
<dbReference type="NCBIfam" id="TIGR00732">
    <property type="entry name" value="dprA"/>
    <property type="match status" value="1"/>
</dbReference>
<dbReference type="InterPro" id="IPR003488">
    <property type="entry name" value="DprA"/>
</dbReference>
<dbReference type="Pfam" id="PF02481">
    <property type="entry name" value="DNA_processg_A"/>
    <property type="match status" value="1"/>
</dbReference>
<keyword evidence="4" id="KW-1185">Reference proteome</keyword>
<gene>
    <name evidence="3" type="primary">dprA</name>
    <name evidence="3" type="ORF">D0466_11160</name>
</gene>
<evidence type="ECO:0000256" key="1">
    <source>
        <dbReference type="ARBA" id="ARBA00006525"/>
    </source>
</evidence>
<name>A0A372LBL7_9BACI</name>
<dbReference type="PANTHER" id="PTHR43022">
    <property type="entry name" value="PROTEIN SMF"/>
    <property type="match status" value="1"/>
</dbReference>
<dbReference type="PANTHER" id="PTHR43022:SF1">
    <property type="entry name" value="PROTEIN SMF"/>
    <property type="match status" value="1"/>
</dbReference>
<comment type="similarity">
    <text evidence="1">Belongs to the DprA/Smf family.</text>
</comment>
<feature type="domain" description="Smf/DprA SLOG" evidence="2">
    <location>
        <begin position="79"/>
        <end position="285"/>
    </location>
</feature>
<evidence type="ECO:0000313" key="3">
    <source>
        <dbReference type="EMBL" id="RFU63294.1"/>
    </source>
</evidence>
<dbReference type="Proteomes" id="UP000262939">
    <property type="component" value="Unassembled WGS sequence"/>
</dbReference>
<sequence>MKIRERLIHLHHCRGIGWKSIRKVLSHDPSLTHMYHWTTAEWQEILTLSPSNLQPFLSDLHSIEIEKQIRQYASNEIECMTIMDSDYPYLLKQIYDPPWVLYLKGRRSLLGDTPALGVVGARKPSLYGQEALKLILPPLIKKGFVINSGAAAGIDALSHKISLDEKGKTIGVLGGGHFYIYPKENMPLAIEIMKKGLLISEIPPQRRPEPWMFPMRNRIISGLSQGVFIIEAKQHSGSLITAQYALEHGRDVFALPGNVTSELSYGSNLMIQDGAKMVLHAGDIEVEFKRH</sequence>